<keyword evidence="3 4" id="KW-0998">Cell outer membrane</keyword>
<evidence type="ECO:0000259" key="6">
    <source>
        <dbReference type="Pfam" id="PF13360"/>
    </source>
</evidence>
<dbReference type="RefSeq" id="WP_006035261.1">
    <property type="nucleotide sequence ID" value="NZ_AAQJ02000001.1"/>
</dbReference>
<dbReference type="InterPro" id="IPR018391">
    <property type="entry name" value="PQQ_b-propeller_rpt"/>
</dbReference>
<dbReference type="EMBL" id="AAQJ02000001">
    <property type="protein sequence ID" value="EDP46278.1"/>
    <property type="molecule type" value="Genomic_DNA"/>
</dbReference>
<evidence type="ECO:0000256" key="1">
    <source>
        <dbReference type="ARBA" id="ARBA00022729"/>
    </source>
</evidence>
<evidence type="ECO:0000313" key="7">
    <source>
        <dbReference type="EMBL" id="EDP46278.1"/>
    </source>
</evidence>
<accession>A8PKK1</accession>
<keyword evidence="4 7" id="KW-0449">Lipoprotein</keyword>
<dbReference type="SUPFAM" id="SSF50998">
    <property type="entry name" value="Quinoprotein alcohol dehydrogenase-like"/>
    <property type="match status" value="1"/>
</dbReference>
<sequence length="385" mass="42155">MTKVRVYCGILCFFLLVGCVGLGDDNTPEPTPLTAYPYQFQPLLLWSVATGRGMDEDFLRLRPVIDENKIFVASKSGIVTALELTHGRKLWQKRMKQTITSGPAVANGFVIIVTKKRQAIALSADSGDILWRALLPNQVLAPPAVGKGHIILKTVDGQIIALALQTGQVLWTYTHGAPLLILRPSSAAQIINNKIVVGFSDGQLVALNLKNGNLLWERTIAFPQGFTATDQLIDIAANPILSCNVIYVVTYQGQLAAVSLQTGHVLWQRSFSSYSGLAVSHHLYVTDTEGNIWAFNRITGRLLWKQSYLKHRVLTAPVIFGNSLIVGDKEGYIHWLALSDGHPLARDLVHDDASIIANPVVRYPIVCILTREGGLSAWTHAALPV</sequence>
<dbReference type="Pfam" id="PF13360">
    <property type="entry name" value="PQQ_2"/>
    <property type="match status" value="1"/>
</dbReference>
<dbReference type="InterPro" id="IPR017687">
    <property type="entry name" value="BamB"/>
</dbReference>
<comment type="similarity">
    <text evidence="4">Belongs to the BamB family.</text>
</comment>
<dbReference type="InterPro" id="IPR015943">
    <property type="entry name" value="WD40/YVTN_repeat-like_dom_sf"/>
</dbReference>
<keyword evidence="1 4" id="KW-0732">Signal</keyword>
<comment type="caution">
    <text evidence="7">The sequence shown here is derived from an EMBL/GenBank/DDBJ whole genome shotgun (WGS) entry which is preliminary data.</text>
</comment>
<proteinExistence type="inferred from homology"/>
<comment type="function">
    <text evidence="4">Part of the outer membrane protein assembly complex, which is involved in assembly and insertion of beta-barrel proteins into the outer membrane.</text>
</comment>
<dbReference type="GO" id="GO:0009279">
    <property type="term" value="C:cell outer membrane"/>
    <property type="evidence" value="ECO:0007669"/>
    <property type="project" value="UniProtKB-SubCell"/>
</dbReference>
<dbReference type="Gene3D" id="2.130.10.10">
    <property type="entry name" value="YVTN repeat-like/Quinoprotein amine dehydrogenase"/>
    <property type="match status" value="1"/>
</dbReference>
<dbReference type="InterPro" id="IPR011047">
    <property type="entry name" value="Quinoprotein_ADH-like_sf"/>
</dbReference>
<comment type="subcellular location">
    <subcellularLocation>
        <location evidence="4">Cell outer membrane</location>
        <topology evidence="4">Lipid-anchor</topology>
    </subcellularLocation>
</comment>
<evidence type="ECO:0000256" key="2">
    <source>
        <dbReference type="ARBA" id="ARBA00023136"/>
    </source>
</evidence>
<evidence type="ECO:0000313" key="8">
    <source>
        <dbReference type="Proteomes" id="UP000054075"/>
    </source>
</evidence>
<feature type="signal peptide" evidence="5">
    <location>
        <begin position="1"/>
        <end position="23"/>
    </location>
</feature>
<dbReference type="eggNOG" id="COG1520">
    <property type="taxonomic scope" value="Bacteria"/>
</dbReference>
<dbReference type="PANTHER" id="PTHR34512:SF30">
    <property type="entry name" value="OUTER MEMBRANE PROTEIN ASSEMBLY FACTOR BAMB"/>
    <property type="match status" value="1"/>
</dbReference>
<feature type="domain" description="Pyrrolo-quinoline quinone repeat" evidence="6">
    <location>
        <begin position="76"/>
        <end position="306"/>
    </location>
</feature>
<dbReference type="STRING" id="59196.RICGR_0125"/>
<protein>
    <recommendedName>
        <fullName evidence="4">Outer membrane protein assembly factor BamB</fullName>
    </recommendedName>
</protein>
<gene>
    <name evidence="7" type="primary">yfgL</name>
    <name evidence="4" type="synonym">bamB</name>
    <name evidence="7" type="ORF">RICGR_0125</name>
</gene>
<dbReference type="GO" id="GO:0051205">
    <property type="term" value="P:protein insertion into membrane"/>
    <property type="evidence" value="ECO:0007669"/>
    <property type="project" value="UniProtKB-UniRule"/>
</dbReference>
<dbReference type="PROSITE" id="PS51257">
    <property type="entry name" value="PROKAR_LIPOPROTEIN"/>
    <property type="match status" value="1"/>
</dbReference>
<keyword evidence="8" id="KW-1185">Reference proteome</keyword>
<evidence type="ECO:0000256" key="4">
    <source>
        <dbReference type="HAMAP-Rule" id="MF_00923"/>
    </source>
</evidence>
<dbReference type="SMART" id="SM00564">
    <property type="entry name" value="PQQ"/>
    <property type="match status" value="7"/>
</dbReference>
<keyword evidence="2 4" id="KW-0472">Membrane</keyword>
<dbReference type="Proteomes" id="UP000054075">
    <property type="component" value="Unassembled WGS sequence"/>
</dbReference>
<keyword evidence="4" id="KW-0564">Palmitate</keyword>
<organism evidence="7 8">
    <name type="scientific">Rickettsiella grylli</name>
    <dbReference type="NCBI Taxonomy" id="59196"/>
    <lineage>
        <taxon>Bacteria</taxon>
        <taxon>Pseudomonadati</taxon>
        <taxon>Pseudomonadota</taxon>
        <taxon>Gammaproteobacteria</taxon>
        <taxon>Legionellales</taxon>
        <taxon>Coxiellaceae</taxon>
        <taxon>Rickettsiella</taxon>
    </lineage>
</organism>
<dbReference type="GO" id="GO:0043165">
    <property type="term" value="P:Gram-negative-bacterium-type cell outer membrane assembly"/>
    <property type="evidence" value="ECO:0007669"/>
    <property type="project" value="UniProtKB-UniRule"/>
</dbReference>
<dbReference type="HAMAP" id="MF_00923">
    <property type="entry name" value="OM_assembly_BamB"/>
    <property type="match status" value="1"/>
</dbReference>
<dbReference type="NCBIfam" id="TIGR03300">
    <property type="entry name" value="assembly_YfgL"/>
    <property type="match status" value="1"/>
</dbReference>
<evidence type="ECO:0000256" key="5">
    <source>
        <dbReference type="SAM" id="SignalP"/>
    </source>
</evidence>
<name>A8PKK1_9COXI</name>
<dbReference type="InterPro" id="IPR002372">
    <property type="entry name" value="PQQ_rpt_dom"/>
</dbReference>
<comment type="subunit">
    <text evidence="4">Part of the Bam complex.</text>
</comment>
<dbReference type="AlphaFoldDB" id="A8PKK1"/>
<reference evidence="7" key="2">
    <citation type="submission" date="2007-10" db="EMBL/GenBank/DDBJ databases">
        <authorList>
            <person name="Myers G.S."/>
        </authorList>
    </citation>
    <scope>NUCLEOTIDE SEQUENCE [LARGE SCALE GENOMIC DNA]</scope>
</reference>
<evidence type="ECO:0000256" key="3">
    <source>
        <dbReference type="ARBA" id="ARBA00023237"/>
    </source>
</evidence>
<dbReference type="PANTHER" id="PTHR34512">
    <property type="entry name" value="CELL SURFACE PROTEIN"/>
    <property type="match status" value="1"/>
</dbReference>
<reference evidence="7" key="1">
    <citation type="submission" date="2006-04" db="EMBL/GenBank/DDBJ databases">
        <authorList>
            <person name="Seshadri R."/>
            <person name="Federici B.A."/>
        </authorList>
    </citation>
    <scope>NUCLEOTIDE SEQUENCE [LARGE SCALE GENOMIC DNA]</scope>
</reference>
<feature type="chain" id="PRO_5009007229" description="Outer membrane protein assembly factor BamB" evidence="5">
    <location>
        <begin position="24"/>
        <end position="385"/>
    </location>
</feature>